<dbReference type="Proteomes" id="UP000245622">
    <property type="component" value="Chromosome 1"/>
</dbReference>
<proteinExistence type="predicted"/>
<evidence type="ECO:0000313" key="3">
    <source>
        <dbReference type="Proteomes" id="UP000245622"/>
    </source>
</evidence>
<evidence type="ECO:0000313" key="2">
    <source>
        <dbReference type="EMBL" id="CED94285.1"/>
    </source>
</evidence>
<feature type="transmembrane region" description="Helical" evidence="1">
    <location>
        <begin position="7"/>
        <end position="24"/>
    </location>
</feature>
<dbReference type="RefSeq" id="WP_180701818.1">
    <property type="nucleotide sequence ID" value="NZ_LN555523.1"/>
</dbReference>
<evidence type="ECO:0000256" key="1">
    <source>
        <dbReference type="SAM" id="Phobius"/>
    </source>
</evidence>
<dbReference type="KEGG" id="ril:CRIB_1678"/>
<keyword evidence="3" id="KW-1185">Reference proteome</keyword>
<protein>
    <submittedName>
        <fullName evidence="2">Uncharacterized protein</fullName>
    </submittedName>
</protein>
<sequence length="59" mass="6804">MDRIYDILLLIATFICVITFNRFSSTNETVFIILSVLGIILSISMLLFNNKKYLSKSKK</sequence>
<dbReference type="AlphaFoldDB" id="A0A1V1I235"/>
<reference evidence="2 3" key="1">
    <citation type="submission" date="2014-04" db="EMBL/GenBank/DDBJ databases">
        <authorList>
            <person name="Hornung B.V."/>
        </authorList>
    </citation>
    <scope>NUCLEOTIDE SEQUENCE [LARGE SCALE GENOMIC DNA]</scope>
    <source>
        <strain evidence="2 3">CRIB</strain>
    </source>
</reference>
<dbReference type="EMBL" id="LN555523">
    <property type="protein sequence ID" value="CED94285.1"/>
    <property type="molecule type" value="Genomic_DNA"/>
</dbReference>
<name>A0A1V1I235_9FIRM</name>
<organism evidence="2 3">
    <name type="scientific">Romboutsia ilealis</name>
    <dbReference type="NCBI Taxonomy" id="1115758"/>
    <lineage>
        <taxon>Bacteria</taxon>
        <taxon>Bacillati</taxon>
        <taxon>Bacillota</taxon>
        <taxon>Clostridia</taxon>
        <taxon>Peptostreptococcales</taxon>
        <taxon>Peptostreptococcaceae</taxon>
        <taxon>Romboutsia</taxon>
    </lineage>
</organism>
<gene>
    <name evidence="2" type="ORF">CRIB_1678</name>
</gene>
<keyword evidence="1" id="KW-0812">Transmembrane</keyword>
<feature type="transmembrane region" description="Helical" evidence="1">
    <location>
        <begin position="30"/>
        <end position="49"/>
    </location>
</feature>
<keyword evidence="1" id="KW-1133">Transmembrane helix</keyword>
<keyword evidence="1" id="KW-0472">Membrane</keyword>
<accession>A0A1V1I235</accession>
<dbReference type="GeneID" id="82205710"/>